<evidence type="ECO:0000256" key="12">
    <source>
        <dbReference type="ARBA" id="ARBA00023136"/>
    </source>
</evidence>
<dbReference type="PROSITE" id="PS00107">
    <property type="entry name" value="PROTEIN_KINASE_ATP"/>
    <property type="match status" value="1"/>
</dbReference>
<keyword evidence="9 19" id="KW-0067">ATP-binding</keyword>
<dbReference type="SUPFAM" id="SSF48726">
    <property type="entry name" value="Immunoglobulin"/>
    <property type="match status" value="2"/>
</dbReference>
<evidence type="ECO:0000256" key="8">
    <source>
        <dbReference type="ARBA" id="ARBA00022777"/>
    </source>
</evidence>
<dbReference type="InterPro" id="IPR020635">
    <property type="entry name" value="Tyr_kinase_cat_dom"/>
</dbReference>
<evidence type="ECO:0000256" key="1">
    <source>
        <dbReference type="ARBA" id="ARBA00004251"/>
    </source>
</evidence>
<dbReference type="RefSeq" id="XP_028971954.2">
    <property type="nucleotide sequence ID" value="XM_029116121.2"/>
</dbReference>
<dbReference type="GeneID" id="105021947"/>
<keyword evidence="26" id="KW-1185">Reference proteome</keyword>
<dbReference type="PROSITE" id="PS50835">
    <property type="entry name" value="IG_LIKE"/>
    <property type="match status" value="1"/>
</dbReference>
<name>A0AAY5L4U9_ESOLU</name>
<dbReference type="InterPro" id="IPR050122">
    <property type="entry name" value="RTK"/>
</dbReference>
<evidence type="ECO:0000256" key="21">
    <source>
        <dbReference type="SAM" id="MobiDB-lite"/>
    </source>
</evidence>
<evidence type="ECO:0000256" key="22">
    <source>
        <dbReference type="SAM" id="SignalP"/>
    </source>
</evidence>
<dbReference type="PROSITE" id="PS00240">
    <property type="entry name" value="RECEPTOR_TYR_KIN_III"/>
    <property type="match status" value="1"/>
</dbReference>
<dbReference type="InterPro" id="IPR013783">
    <property type="entry name" value="Ig-like_fold"/>
</dbReference>
<dbReference type="PANTHER" id="PTHR24416">
    <property type="entry name" value="TYROSINE-PROTEIN KINASE RECEPTOR"/>
    <property type="match status" value="1"/>
</dbReference>
<dbReference type="GeneTree" id="ENSGT00940000167274"/>
<comment type="catalytic activity">
    <reaction evidence="18">
        <text>L-tyrosyl-[protein] + ATP = O-phospho-L-tyrosyl-[protein] + ADP + H(+)</text>
        <dbReference type="Rhea" id="RHEA:10596"/>
        <dbReference type="Rhea" id="RHEA-COMP:10136"/>
        <dbReference type="Rhea" id="RHEA-COMP:20101"/>
        <dbReference type="ChEBI" id="CHEBI:15378"/>
        <dbReference type="ChEBI" id="CHEBI:30616"/>
        <dbReference type="ChEBI" id="CHEBI:46858"/>
        <dbReference type="ChEBI" id="CHEBI:61978"/>
        <dbReference type="ChEBI" id="CHEBI:456216"/>
        <dbReference type="EC" id="2.7.10.1"/>
    </reaction>
</comment>
<evidence type="ECO:0000256" key="20">
    <source>
        <dbReference type="RuleBase" id="RU000311"/>
    </source>
</evidence>
<dbReference type="Proteomes" id="UP000265140">
    <property type="component" value="Chromosome 21"/>
</dbReference>
<dbReference type="GO" id="GO:0019221">
    <property type="term" value="P:cytokine-mediated signaling pathway"/>
    <property type="evidence" value="ECO:0007669"/>
    <property type="project" value="TreeGrafter"/>
</dbReference>
<organism evidence="25 26">
    <name type="scientific">Esox lucius</name>
    <name type="common">Northern pike</name>
    <dbReference type="NCBI Taxonomy" id="8010"/>
    <lineage>
        <taxon>Eukaryota</taxon>
        <taxon>Metazoa</taxon>
        <taxon>Chordata</taxon>
        <taxon>Craniata</taxon>
        <taxon>Vertebrata</taxon>
        <taxon>Euteleostomi</taxon>
        <taxon>Actinopterygii</taxon>
        <taxon>Neopterygii</taxon>
        <taxon>Teleostei</taxon>
        <taxon>Protacanthopterygii</taxon>
        <taxon>Esociformes</taxon>
        <taxon>Esocidae</taxon>
        <taxon>Esox</taxon>
    </lineage>
</organism>
<dbReference type="GO" id="GO:0043235">
    <property type="term" value="C:receptor complex"/>
    <property type="evidence" value="ECO:0007669"/>
    <property type="project" value="TreeGrafter"/>
</dbReference>
<evidence type="ECO:0000256" key="18">
    <source>
        <dbReference type="ARBA" id="ARBA00051243"/>
    </source>
</evidence>
<evidence type="ECO:0000256" key="16">
    <source>
        <dbReference type="ARBA" id="ARBA00023180"/>
    </source>
</evidence>
<keyword evidence="8" id="KW-0418">Kinase</keyword>
<keyword evidence="12" id="KW-0472">Membrane</keyword>
<feature type="region of interest" description="Disordered" evidence="21">
    <location>
        <begin position="978"/>
        <end position="1015"/>
    </location>
</feature>
<keyword evidence="15 20" id="KW-0675">Receptor</keyword>
<gene>
    <name evidence="25" type="primary">FLT3</name>
</gene>
<dbReference type="AlphaFoldDB" id="A0AAY5L4U9"/>
<dbReference type="SMART" id="SM00219">
    <property type="entry name" value="TyrKc"/>
    <property type="match status" value="1"/>
</dbReference>
<dbReference type="PANTHER" id="PTHR24416:SF356">
    <property type="entry name" value="RECEPTOR-TYPE TYROSINE-PROTEIN KINASE FLT3"/>
    <property type="match status" value="1"/>
</dbReference>
<keyword evidence="22" id="KW-0732">Signal</keyword>
<evidence type="ECO:0000256" key="11">
    <source>
        <dbReference type="ARBA" id="ARBA00022989"/>
    </source>
</evidence>
<keyword evidence="10" id="KW-0832">Ubl conjugation</keyword>
<evidence type="ECO:0000256" key="9">
    <source>
        <dbReference type="ARBA" id="ARBA00022840"/>
    </source>
</evidence>
<dbReference type="SUPFAM" id="SSF56112">
    <property type="entry name" value="Protein kinase-like (PK-like)"/>
    <property type="match status" value="1"/>
</dbReference>
<dbReference type="SMART" id="SM00409">
    <property type="entry name" value="IG"/>
    <property type="match status" value="2"/>
</dbReference>
<dbReference type="GO" id="GO:0005886">
    <property type="term" value="C:plasma membrane"/>
    <property type="evidence" value="ECO:0007669"/>
    <property type="project" value="UniProtKB-SubCell"/>
</dbReference>
<accession>A0AAY5L4U9</accession>
<reference evidence="25" key="3">
    <citation type="submission" date="2025-09" db="UniProtKB">
        <authorList>
            <consortium name="Ensembl"/>
        </authorList>
    </citation>
    <scope>IDENTIFICATION</scope>
</reference>
<evidence type="ECO:0000256" key="4">
    <source>
        <dbReference type="ARBA" id="ARBA00022553"/>
    </source>
</evidence>
<evidence type="ECO:0000256" key="5">
    <source>
        <dbReference type="ARBA" id="ARBA00022679"/>
    </source>
</evidence>
<comment type="subcellular location">
    <subcellularLocation>
        <location evidence="1">Cell membrane</location>
        <topology evidence="1">Single-pass type I membrane protein</topology>
    </subcellularLocation>
    <subcellularLocation>
        <location evidence="20">Membrane</location>
        <topology evidence="20">Single-pass type I membrane protein</topology>
    </subcellularLocation>
</comment>
<sequence length="1015" mass="113257">MTVKRRVVIAAILLLFTSSDGKALKSGGDAPRSLCFTGMKEKVVTLTEAHLNSSGPTSVQVHAGQSLNITMQRLPGQAVCNWSFGASQISEGYSLTIPWTSERDSGQYTLSCARNYSSNSSLTLILLVGSPLRSPSRPQLNLVNGGEGYVPVFRCSSEGNPQPIIKWYNNLDRTGVVSYGDGMLNSDGPGRVKSSRSSKHYVGTTVMCCAENSVGVECSHLYDYDLDTGVQGAEEAPEIFVSPGQTLLLRCKTKQQHPKPEWQNVTQTQVTTAVNYLGKRMSYLSIQPLTARHSGVYTCRSGKDIKSTRIQVLEKGFISVDHLSESVTISAHKKAEFCLRLAVFSHPPLRCCYWLGPNNSLTRCPEPTRSWKNRSLELCNPVGGMYKLHLENEEQNLTKNISLCVTDRPTLNLIEFGGHITCMTDTPLPFSLTWWSCTQSSSPSNCSDWKELSSNPPEVNDSDMFCHKKVRSSRHMDVDGDVLVKCCIKNSAYSECSGPLHRGASLAVFRPPDHSLSGSSSGLLLALVLVSMAFVFVCVRKKKPQYQSQLQMIQMTGPNDNDYIYINFKDFSYDQKWEFPRENLELGRELGSGAFGMVVQATAYGISKPGFSQQVAVKMLKEKHETVEKEALMSELKMLTHIGQHANIVNLLGACTNSGPTYLIFQYCSKGDLLNYLKNNRGLYQKSLTEAAARYRFNCLYRRLPRRSNSELLEPVDHEYVPMSPSTSMGPESIGLLSLNSSCVDAFDSQSQGMSEDQKEQNEEEESEHLALTYNDLLSFSYQVANGMEFLSSMQCIHRDLAARNVLVTQGGLVKIGDFGLARDIDNDSNYVVKGNVRLPVKWMAPESIFQGIYTMQSDVWAYGILLWEIFSLGVTPYPGIKVDKDFYMKIERGYKMEQPYYASEPLYKMMCECWAMRPGDRPAFPNLVAFMDKELTYMEEKLYCNILDKSSNNSLYQNAPMDSDLSALAELKCLQKQNQYSETRSTREASGTTEPSDTAAMETDGDERPLKPCQ</sequence>
<dbReference type="GO" id="GO:0019838">
    <property type="term" value="F:growth factor binding"/>
    <property type="evidence" value="ECO:0007669"/>
    <property type="project" value="TreeGrafter"/>
</dbReference>
<dbReference type="GO" id="GO:0030183">
    <property type="term" value="P:B cell differentiation"/>
    <property type="evidence" value="ECO:0007669"/>
    <property type="project" value="TreeGrafter"/>
</dbReference>
<dbReference type="GO" id="GO:0004714">
    <property type="term" value="F:transmembrane receptor protein tyrosine kinase activity"/>
    <property type="evidence" value="ECO:0007669"/>
    <property type="project" value="UniProtKB-EC"/>
</dbReference>
<evidence type="ECO:0000256" key="7">
    <source>
        <dbReference type="ARBA" id="ARBA00022741"/>
    </source>
</evidence>
<evidence type="ECO:0000313" key="25">
    <source>
        <dbReference type="Ensembl" id="ENSELUP00000096338.1"/>
    </source>
</evidence>
<protein>
    <recommendedName>
        <fullName evidence="2">receptor protein-tyrosine kinase</fullName>
        <ecNumber evidence="2">2.7.10.1</ecNumber>
    </recommendedName>
</protein>
<dbReference type="InterPro" id="IPR036179">
    <property type="entry name" value="Ig-like_dom_sf"/>
</dbReference>
<evidence type="ECO:0000259" key="23">
    <source>
        <dbReference type="PROSITE" id="PS50011"/>
    </source>
</evidence>
<feature type="compositionally biased region" description="Polar residues" evidence="21">
    <location>
        <begin position="978"/>
        <end position="997"/>
    </location>
</feature>
<keyword evidence="4" id="KW-0597">Phosphoprotein</keyword>
<dbReference type="FunFam" id="3.30.200.20:FF:000366">
    <property type="entry name" value="receptor-type tyrosine-protein kinase FLT3"/>
    <property type="match status" value="1"/>
</dbReference>
<evidence type="ECO:0000259" key="24">
    <source>
        <dbReference type="PROSITE" id="PS50835"/>
    </source>
</evidence>
<evidence type="ECO:0000256" key="6">
    <source>
        <dbReference type="ARBA" id="ARBA00022692"/>
    </source>
</evidence>
<dbReference type="RefSeq" id="XP_028971955.2">
    <property type="nucleotide sequence ID" value="XM_029116122.2"/>
</dbReference>
<dbReference type="Gene3D" id="3.30.200.20">
    <property type="entry name" value="Phosphorylase Kinase, domain 1"/>
    <property type="match status" value="1"/>
</dbReference>
<evidence type="ECO:0000256" key="10">
    <source>
        <dbReference type="ARBA" id="ARBA00022843"/>
    </source>
</evidence>
<dbReference type="InterPro" id="IPR003599">
    <property type="entry name" value="Ig_sub"/>
</dbReference>
<keyword evidence="16" id="KW-0325">Glycoprotein</keyword>
<dbReference type="Ensembl" id="ENSELUT00000091565.1">
    <property type="protein sequence ID" value="ENSELUP00000096338.1"/>
    <property type="gene ID" value="ENSELUG00000029905.2"/>
</dbReference>
<evidence type="ECO:0000256" key="15">
    <source>
        <dbReference type="ARBA" id="ARBA00023170"/>
    </source>
</evidence>
<dbReference type="InterPro" id="IPR008266">
    <property type="entry name" value="Tyr_kinase_AS"/>
</dbReference>
<keyword evidence="7 19" id="KW-0547">Nucleotide-binding</keyword>
<evidence type="ECO:0000313" key="26">
    <source>
        <dbReference type="Proteomes" id="UP000265140"/>
    </source>
</evidence>
<feature type="binding site" evidence="19">
    <location>
        <position position="618"/>
    </location>
    <ligand>
        <name>ATP</name>
        <dbReference type="ChEBI" id="CHEBI:30616"/>
    </ligand>
</feature>
<dbReference type="FunFam" id="1.10.510.10:FF:000140">
    <property type="entry name" value="Platelet-derived growth factor receptor beta"/>
    <property type="match status" value="1"/>
</dbReference>
<dbReference type="PROSITE" id="PS50011">
    <property type="entry name" value="PROTEIN_KINASE_DOM"/>
    <property type="match status" value="1"/>
</dbReference>
<dbReference type="Gene3D" id="2.60.40.10">
    <property type="entry name" value="Immunoglobulins"/>
    <property type="match status" value="2"/>
</dbReference>
<feature type="signal peptide" evidence="22">
    <location>
        <begin position="1"/>
        <end position="23"/>
    </location>
</feature>
<keyword evidence="13" id="KW-0829">Tyrosine-protein kinase</keyword>
<evidence type="ECO:0000256" key="17">
    <source>
        <dbReference type="ARBA" id="ARBA00023319"/>
    </source>
</evidence>
<keyword evidence="11" id="KW-1133">Transmembrane helix</keyword>
<feature type="domain" description="Protein kinase" evidence="23">
    <location>
        <begin position="584"/>
        <end position="939"/>
    </location>
</feature>
<feature type="domain" description="Ig-like" evidence="24">
    <location>
        <begin position="241"/>
        <end position="311"/>
    </location>
</feature>
<dbReference type="RefSeq" id="XP_028971956.2">
    <property type="nucleotide sequence ID" value="XM_029116123.2"/>
</dbReference>
<dbReference type="InterPro" id="IPR001824">
    <property type="entry name" value="Tyr_kinase_rcpt_3_CS"/>
</dbReference>
<keyword evidence="14" id="KW-1015">Disulfide bond</keyword>
<dbReference type="EC" id="2.7.10.1" evidence="2"/>
<dbReference type="Gene3D" id="1.10.510.10">
    <property type="entry name" value="Transferase(Phosphotransferase) domain 1"/>
    <property type="match status" value="1"/>
</dbReference>
<reference evidence="25" key="2">
    <citation type="submission" date="2025-08" db="UniProtKB">
        <authorList>
            <consortium name="Ensembl"/>
        </authorList>
    </citation>
    <scope>IDENTIFICATION</scope>
</reference>
<feature type="chain" id="PRO_5044260611" description="receptor protein-tyrosine kinase" evidence="22">
    <location>
        <begin position="24"/>
        <end position="1015"/>
    </location>
</feature>
<dbReference type="GO" id="GO:0007169">
    <property type="term" value="P:cell surface receptor protein tyrosine kinase signaling pathway"/>
    <property type="evidence" value="ECO:0007669"/>
    <property type="project" value="InterPro"/>
</dbReference>
<keyword evidence="6 20" id="KW-0812">Transmembrane</keyword>
<evidence type="ECO:0000256" key="2">
    <source>
        <dbReference type="ARBA" id="ARBA00011902"/>
    </source>
</evidence>
<dbReference type="InterPro" id="IPR011009">
    <property type="entry name" value="Kinase-like_dom_sf"/>
</dbReference>
<dbReference type="InterPro" id="IPR001245">
    <property type="entry name" value="Ser-Thr/Tyr_kinase_cat_dom"/>
</dbReference>
<dbReference type="Pfam" id="PF07714">
    <property type="entry name" value="PK_Tyr_Ser-Thr"/>
    <property type="match status" value="1"/>
</dbReference>
<evidence type="ECO:0000256" key="3">
    <source>
        <dbReference type="ARBA" id="ARBA00022475"/>
    </source>
</evidence>
<evidence type="ECO:0000256" key="14">
    <source>
        <dbReference type="ARBA" id="ARBA00023157"/>
    </source>
</evidence>
<dbReference type="InterPro" id="IPR007110">
    <property type="entry name" value="Ig-like_dom"/>
</dbReference>
<proteinExistence type="inferred from homology"/>
<dbReference type="InterPro" id="IPR017441">
    <property type="entry name" value="Protein_kinase_ATP_BS"/>
</dbReference>
<evidence type="ECO:0000256" key="13">
    <source>
        <dbReference type="ARBA" id="ARBA00023137"/>
    </source>
</evidence>
<keyword evidence="5" id="KW-0808">Transferase</keyword>
<reference evidence="25 26" key="1">
    <citation type="submission" date="2020-02" db="EMBL/GenBank/DDBJ databases">
        <title>Esox lucius (northern pike) genome, fEsoLuc1, primary haplotype.</title>
        <authorList>
            <person name="Myers G."/>
            <person name="Karagic N."/>
            <person name="Meyer A."/>
            <person name="Pippel M."/>
            <person name="Reichard M."/>
            <person name="Winkler S."/>
            <person name="Tracey A."/>
            <person name="Sims Y."/>
            <person name="Howe K."/>
            <person name="Rhie A."/>
            <person name="Formenti G."/>
            <person name="Durbin R."/>
            <person name="Fedrigo O."/>
            <person name="Jarvis E.D."/>
        </authorList>
    </citation>
    <scope>NUCLEOTIDE SEQUENCE [LARGE SCALE GENOMIC DNA]</scope>
</reference>
<evidence type="ECO:0000256" key="19">
    <source>
        <dbReference type="PROSITE-ProRule" id="PRU10141"/>
    </source>
</evidence>
<keyword evidence="17 20" id="KW-0393">Immunoglobulin domain</keyword>
<dbReference type="GO" id="GO:0005524">
    <property type="term" value="F:ATP binding"/>
    <property type="evidence" value="ECO:0007669"/>
    <property type="project" value="UniProtKB-UniRule"/>
</dbReference>
<dbReference type="InterPro" id="IPR000719">
    <property type="entry name" value="Prot_kinase_dom"/>
</dbReference>
<comment type="similarity">
    <text evidence="20">Belongs to the protein kinase superfamily. Tyr protein kinase family. CSF-1/PDGF receptor subfamily.</text>
</comment>
<keyword evidence="3" id="KW-1003">Cell membrane</keyword>
<dbReference type="PROSITE" id="PS00109">
    <property type="entry name" value="PROTEIN_KINASE_TYR"/>
    <property type="match status" value="1"/>
</dbReference>